<accession>A0AAV1LXD4</accession>
<keyword evidence="2" id="KW-1185">Reference proteome</keyword>
<organism evidence="1 2">
    <name type="scientific">Parnassius mnemosyne</name>
    <name type="common">clouded apollo</name>
    <dbReference type="NCBI Taxonomy" id="213953"/>
    <lineage>
        <taxon>Eukaryota</taxon>
        <taxon>Metazoa</taxon>
        <taxon>Ecdysozoa</taxon>
        <taxon>Arthropoda</taxon>
        <taxon>Hexapoda</taxon>
        <taxon>Insecta</taxon>
        <taxon>Pterygota</taxon>
        <taxon>Neoptera</taxon>
        <taxon>Endopterygota</taxon>
        <taxon>Lepidoptera</taxon>
        <taxon>Glossata</taxon>
        <taxon>Ditrysia</taxon>
        <taxon>Papilionoidea</taxon>
        <taxon>Papilionidae</taxon>
        <taxon>Parnassiinae</taxon>
        <taxon>Parnassini</taxon>
        <taxon>Parnassius</taxon>
        <taxon>Driopa</taxon>
    </lineage>
</organism>
<proteinExistence type="predicted"/>
<gene>
    <name evidence="1" type="ORF">PARMNEM_LOCUS18572</name>
</gene>
<reference evidence="1 2" key="1">
    <citation type="submission" date="2023-11" db="EMBL/GenBank/DDBJ databases">
        <authorList>
            <person name="Hedman E."/>
            <person name="Englund M."/>
            <person name="Stromberg M."/>
            <person name="Nyberg Akerstrom W."/>
            <person name="Nylinder S."/>
            <person name="Jareborg N."/>
            <person name="Kallberg Y."/>
            <person name="Kronander E."/>
        </authorList>
    </citation>
    <scope>NUCLEOTIDE SEQUENCE [LARGE SCALE GENOMIC DNA]</scope>
</reference>
<name>A0AAV1LXD4_9NEOP</name>
<evidence type="ECO:0000313" key="1">
    <source>
        <dbReference type="EMBL" id="CAK1599718.1"/>
    </source>
</evidence>
<dbReference type="Proteomes" id="UP001314205">
    <property type="component" value="Unassembled WGS sequence"/>
</dbReference>
<dbReference type="AlphaFoldDB" id="A0AAV1LXD4"/>
<dbReference type="Gene3D" id="3.30.60.30">
    <property type="match status" value="1"/>
</dbReference>
<sequence>MKNIQNGDDLHQVPDELCNIKNKIKYPYASGRRVHDFSIMGANQACNHTCPTFCVDTYEPVCAIITTANSYQKRPMINHCHVDLLSCALGANVTLEPMTFCYMSASRLVFMMQAAALKKMGLIDSPPHNNEKRTSAQG</sequence>
<protein>
    <submittedName>
        <fullName evidence="1">Uncharacterized protein</fullName>
    </submittedName>
</protein>
<evidence type="ECO:0000313" key="2">
    <source>
        <dbReference type="Proteomes" id="UP001314205"/>
    </source>
</evidence>
<dbReference type="EMBL" id="CAVLGL010000115">
    <property type="protein sequence ID" value="CAK1599718.1"/>
    <property type="molecule type" value="Genomic_DNA"/>
</dbReference>
<comment type="caution">
    <text evidence="1">The sequence shown here is derived from an EMBL/GenBank/DDBJ whole genome shotgun (WGS) entry which is preliminary data.</text>
</comment>